<sequence length="247" mass="27467">MRLKIGQGQNASSRVNPPPPPRVWFSRLPPNLHSHRHTATQPTGPDRIAPPLLPFPFPTIPRRLNRWLSPETARIWPVLLRISNLSISLLRPPNQSSKACFAFTSFVFGDSLVDAGNNDYMFTLSKADSPPYGIDFNPSGLHPTGRFTNGRTISDIVASVVSFRMSSIGFENANEPCCGGYFPPFICFKSSGTNRSSALCADRLKYVFWDAYHPTEAANMIIAKGLLDGDESVCYPINIRELYNYNS</sequence>
<dbReference type="GO" id="GO:0016787">
    <property type="term" value="F:hydrolase activity"/>
    <property type="evidence" value="ECO:0007669"/>
    <property type="project" value="UniProtKB-KW"/>
</dbReference>
<dbReference type="KEGG" id="pavi:110757798"/>
<evidence type="ECO:0000256" key="3">
    <source>
        <dbReference type="ARBA" id="ARBA00022525"/>
    </source>
</evidence>
<comment type="subcellular location">
    <subcellularLocation>
        <location evidence="1">Secreted</location>
    </subcellularLocation>
</comment>
<evidence type="ECO:0000256" key="7">
    <source>
        <dbReference type="ARBA" id="ARBA00023098"/>
    </source>
</evidence>
<gene>
    <name evidence="10" type="primary">LOC110757798</name>
</gene>
<dbReference type="Gene3D" id="3.40.50.1110">
    <property type="entry name" value="SGNH hydrolase"/>
    <property type="match status" value="2"/>
</dbReference>
<comment type="similarity">
    <text evidence="2">Belongs to the 'GDSL' lipolytic enzyme family.</text>
</comment>
<evidence type="ECO:0000256" key="2">
    <source>
        <dbReference type="ARBA" id="ARBA00008668"/>
    </source>
</evidence>
<evidence type="ECO:0000313" key="9">
    <source>
        <dbReference type="Proteomes" id="UP000515124"/>
    </source>
</evidence>
<evidence type="ECO:0000256" key="4">
    <source>
        <dbReference type="ARBA" id="ARBA00022729"/>
    </source>
</evidence>
<dbReference type="RefSeq" id="XP_021815219.1">
    <property type="nucleotide sequence ID" value="XM_021959527.1"/>
</dbReference>
<keyword evidence="6" id="KW-0442">Lipid degradation</keyword>
<evidence type="ECO:0000256" key="8">
    <source>
        <dbReference type="SAM" id="MobiDB-lite"/>
    </source>
</evidence>
<dbReference type="GO" id="GO:0016042">
    <property type="term" value="P:lipid catabolic process"/>
    <property type="evidence" value="ECO:0007669"/>
    <property type="project" value="UniProtKB-KW"/>
</dbReference>
<dbReference type="PANTHER" id="PTHR45650:SF4">
    <property type="entry name" value="GDSL-LIKE LIPASE_ACYLHYDROLASE FAMILY PROTEIN, EXPRESSED"/>
    <property type="match status" value="1"/>
</dbReference>
<keyword evidence="4" id="KW-0732">Signal</keyword>
<dbReference type="InterPro" id="IPR036514">
    <property type="entry name" value="SGNH_hydro_sf"/>
</dbReference>
<keyword evidence="5" id="KW-0378">Hydrolase</keyword>
<evidence type="ECO:0000256" key="6">
    <source>
        <dbReference type="ARBA" id="ARBA00022963"/>
    </source>
</evidence>
<dbReference type="GeneID" id="110757798"/>
<keyword evidence="7" id="KW-0443">Lipid metabolism</keyword>
<name>A0A6P5SGS3_PRUAV</name>
<protein>
    <submittedName>
        <fullName evidence="10">GDSL esterase/lipase At5g41890-like</fullName>
    </submittedName>
</protein>
<evidence type="ECO:0000313" key="10">
    <source>
        <dbReference type="RefSeq" id="XP_021815219.1"/>
    </source>
</evidence>
<dbReference type="GO" id="GO:0005576">
    <property type="term" value="C:extracellular region"/>
    <property type="evidence" value="ECO:0007669"/>
    <property type="project" value="UniProtKB-SubCell"/>
</dbReference>
<accession>A0A6P5SGS3</accession>
<reference evidence="10" key="1">
    <citation type="submission" date="2025-08" db="UniProtKB">
        <authorList>
            <consortium name="RefSeq"/>
        </authorList>
    </citation>
    <scope>IDENTIFICATION</scope>
</reference>
<evidence type="ECO:0000256" key="5">
    <source>
        <dbReference type="ARBA" id="ARBA00022801"/>
    </source>
</evidence>
<proteinExistence type="inferred from homology"/>
<dbReference type="Proteomes" id="UP000515124">
    <property type="component" value="Unplaced"/>
</dbReference>
<organism evidence="9 10">
    <name type="scientific">Prunus avium</name>
    <name type="common">Cherry</name>
    <name type="synonym">Cerasus avium</name>
    <dbReference type="NCBI Taxonomy" id="42229"/>
    <lineage>
        <taxon>Eukaryota</taxon>
        <taxon>Viridiplantae</taxon>
        <taxon>Streptophyta</taxon>
        <taxon>Embryophyta</taxon>
        <taxon>Tracheophyta</taxon>
        <taxon>Spermatophyta</taxon>
        <taxon>Magnoliopsida</taxon>
        <taxon>eudicotyledons</taxon>
        <taxon>Gunneridae</taxon>
        <taxon>Pentapetalae</taxon>
        <taxon>rosids</taxon>
        <taxon>fabids</taxon>
        <taxon>Rosales</taxon>
        <taxon>Rosaceae</taxon>
        <taxon>Amygdaloideae</taxon>
        <taxon>Amygdaleae</taxon>
        <taxon>Prunus</taxon>
    </lineage>
</organism>
<feature type="region of interest" description="Disordered" evidence="8">
    <location>
        <begin position="1"/>
        <end position="22"/>
    </location>
</feature>
<keyword evidence="9" id="KW-1185">Reference proteome</keyword>
<keyword evidence="3" id="KW-0964">Secreted</keyword>
<dbReference type="InterPro" id="IPR051238">
    <property type="entry name" value="GDSL_esterase/lipase"/>
</dbReference>
<dbReference type="PANTHER" id="PTHR45650">
    <property type="entry name" value="GDSL-LIKE LIPASE/ACYLHYDROLASE-RELATED"/>
    <property type="match status" value="1"/>
</dbReference>
<evidence type="ECO:0000256" key="1">
    <source>
        <dbReference type="ARBA" id="ARBA00004613"/>
    </source>
</evidence>
<dbReference type="AlphaFoldDB" id="A0A6P5SGS3"/>